<feature type="compositionally biased region" description="Polar residues" evidence="1">
    <location>
        <begin position="46"/>
        <end position="60"/>
    </location>
</feature>
<sequence>MIYQIYEQSESKRGRDDTSFLNRISTYVAPPAKRSRTSSADSISSVGSTSTLNSVSPTGTMVVTPYGPGRVVGERGVRMGHRVFEVQLVARNGCPTGCAVIYLKENDMQVI</sequence>
<evidence type="ECO:0000256" key="1">
    <source>
        <dbReference type="SAM" id="MobiDB-lite"/>
    </source>
</evidence>
<protein>
    <submittedName>
        <fullName evidence="2">Uncharacterized protein</fullName>
    </submittedName>
</protein>
<name>A0A7S4M804_9STRA</name>
<evidence type="ECO:0000313" key="2">
    <source>
        <dbReference type="EMBL" id="CAE2205797.1"/>
    </source>
</evidence>
<feature type="region of interest" description="Disordered" evidence="1">
    <location>
        <begin position="31"/>
        <end position="60"/>
    </location>
</feature>
<accession>A0A7S4M804</accession>
<dbReference type="AlphaFoldDB" id="A0A7S4M804"/>
<reference evidence="2" key="1">
    <citation type="submission" date="2021-01" db="EMBL/GenBank/DDBJ databases">
        <authorList>
            <person name="Corre E."/>
            <person name="Pelletier E."/>
            <person name="Niang G."/>
            <person name="Scheremetjew M."/>
            <person name="Finn R."/>
            <person name="Kale V."/>
            <person name="Holt S."/>
            <person name="Cochrane G."/>
            <person name="Meng A."/>
            <person name="Brown T."/>
            <person name="Cohen L."/>
        </authorList>
    </citation>
    <scope>NUCLEOTIDE SEQUENCE</scope>
    <source>
        <strain evidence="2">Isolate 1302-5</strain>
    </source>
</reference>
<organism evidence="2">
    <name type="scientific">Odontella aurita</name>
    <dbReference type="NCBI Taxonomy" id="265563"/>
    <lineage>
        <taxon>Eukaryota</taxon>
        <taxon>Sar</taxon>
        <taxon>Stramenopiles</taxon>
        <taxon>Ochrophyta</taxon>
        <taxon>Bacillariophyta</taxon>
        <taxon>Mediophyceae</taxon>
        <taxon>Biddulphiophycidae</taxon>
        <taxon>Eupodiscales</taxon>
        <taxon>Odontellaceae</taxon>
        <taxon>Odontella</taxon>
    </lineage>
</organism>
<dbReference type="EMBL" id="HBKQ01003796">
    <property type="protein sequence ID" value="CAE2205797.1"/>
    <property type="molecule type" value="Transcribed_RNA"/>
</dbReference>
<gene>
    <name evidence="2" type="ORF">OAUR00152_LOCUS2583</name>
</gene>
<proteinExistence type="predicted"/>